<keyword evidence="3" id="KW-1185">Reference proteome</keyword>
<keyword evidence="1" id="KW-0812">Transmembrane</keyword>
<comment type="caution">
    <text evidence="2">The sequence shown here is derived from an EMBL/GenBank/DDBJ whole genome shotgun (WGS) entry which is preliminary data.</text>
</comment>
<reference evidence="2 3" key="1">
    <citation type="submission" date="2018-02" db="EMBL/GenBank/DDBJ databases">
        <title>Genomic Encyclopedia of Archaeal and Bacterial Type Strains, Phase II (KMG-II): from individual species to whole genera.</title>
        <authorList>
            <person name="Goeker M."/>
        </authorList>
    </citation>
    <scope>NUCLEOTIDE SEQUENCE [LARGE SCALE GENOMIC DNA]</scope>
    <source>
        <strain evidence="2 3">DSM 29526</strain>
    </source>
</reference>
<keyword evidence="1" id="KW-1133">Transmembrane helix</keyword>
<accession>A0A2S6I3R0</accession>
<dbReference type="AlphaFoldDB" id="A0A2S6I3R0"/>
<proteinExistence type="predicted"/>
<evidence type="ECO:0000313" key="3">
    <source>
        <dbReference type="Proteomes" id="UP000237662"/>
    </source>
</evidence>
<feature type="transmembrane region" description="Helical" evidence="1">
    <location>
        <begin position="35"/>
        <end position="52"/>
    </location>
</feature>
<feature type="transmembrane region" description="Helical" evidence="1">
    <location>
        <begin position="6"/>
        <end position="23"/>
    </location>
</feature>
<organism evidence="2 3">
    <name type="scientific">Neolewinella xylanilytica</name>
    <dbReference type="NCBI Taxonomy" id="1514080"/>
    <lineage>
        <taxon>Bacteria</taxon>
        <taxon>Pseudomonadati</taxon>
        <taxon>Bacteroidota</taxon>
        <taxon>Saprospiria</taxon>
        <taxon>Saprospirales</taxon>
        <taxon>Lewinellaceae</taxon>
        <taxon>Neolewinella</taxon>
    </lineage>
</organism>
<evidence type="ECO:0000313" key="2">
    <source>
        <dbReference type="EMBL" id="PPK85803.1"/>
    </source>
</evidence>
<protein>
    <submittedName>
        <fullName evidence="2">Uncharacterized protein</fullName>
    </submittedName>
</protein>
<keyword evidence="1" id="KW-0472">Membrane</keyword>
<gene>
    <name evidence="2" type="ORF">CLV84_2710</name>
</gene>
<name>A0A2S6I3R0_9BACT</name>
<evidence type="ECO:0000256" key="1">
    <source>
        <dbReference type="SAM" id="Phobius"/>
    </source>
</evidence>
<dbReference type="Proteomes" id="UP000237662">
    <property type="component" value="Unassembled WGS sequence"/>
</dbReference>
<dbReference type="EMBL" id="PTJC01000006">
    <property type="protein sequence ID" value="PPK85803.1"/>
    <property type="molecule type" value="Genomic_DNA"/>
</dbReference>
<sequence length="55" mass="6515">MYLNKYFATVVFFVVLYLLLNSVEIYKGTHNFDNIGFFIILTILSIAVIRFYKLD</sequence>